<dbReference type="GO" id="GO:0016020">
    <property type="term" value="C:membrane"/>
    <property type="evidence" value="ECO:0007669"/>
    <property type="project" value="UniProtKB-SubCell"/>
</dbReference>
<gene>
    <name evidence="6" type="ORF">PEf771_191</name>
</gene>
<keyword evidence="3 5" id="KW-1133">Transmembrane helix</keyword>
<sequence length="107" mass="12132">MYAILAVETQRRIFVMEEQNNTGKYAPFIRLIVMGISFVATGLTTMFGWEPLPFTDEQMNQGLMLVLSVGLAIYNWYKNNAVTKYGKAKEQAGKEVVGTRQDFKQQG</sequence>
<evidence type="ECO:0000256" key="3">
    <source>
        <dbReference type="ARBA" id="ARBA00022989"/>
    </source>
</evidence>
<reference evidence="6 7" key="1">
    <citation type="submission" date="2019-07" db="EMBL/GenBank/DDBJ databases">
        <title>Characteristics and whole genome analysis of the Enterococcus faecalis phage PEf771.</title>
        <authorList>
            <person name="Xiang Y."/>
            <person name="Ji X."/>
            <person name="Wei Y."/>
            <person name="Song F."/>
            <person name="Li W."/>
            <person name="Yang X."/>
        </authorList>
    </citation>
    <scope>NUCLEOTIDE SEQUENCE [LARGE SCALE GENOMIC DNA]</scope>
</reference>
<dbReference type="Pfam" id="PF04688">
    <property type="entry name" value="Holin_SPP1"/>
    <property type="match status" value="1"/>
</dbReference>
<comment type="subcellular location">
    <subcellularLocation>
        <location evidence="1">Membrane</location>
    </subcellularLocation>
</comment>
<evidence type="ECO:0000256" key="4">
    <source>
        <dbReference type="ARBA" id="ARBA00023136"/>
    </source>
</evidence>
<dbReference type="EMBL" id="MN241318">
    <property type="protein sequence ID" value="QEP29604.1"/>
    <property type="molecule type" value="Genomic_DNA"/>
</dbReference>
<evidence type="ECO:0000256" key="1">
    <source>
        <dbReference type="ARBA" id="ARBA00004370"/>
    </source>
</evidence>
<evidence type="ECO:0000256" key="2">
    <source>
        <dbReference type="ARBA" id="ARBA00022692"/>
    </source>
</evidence>
<evidence type="ECO:0000313" key="6">
    <source>
        <dbReference type="EMBL" id="QEP29604.1"/>
    </source>
</evidence>
<dbReference type="InterPro" id="IPR006479">
    <property type="entry name" value="Holin"/>
</dbReference>
<protein>
    <submittedName>
        <fullName evidence="6">Holin-like protein</fullName>
    </submittedName>
</protein>
<keyword evidence="7" id="KW-1185">Reference proteome</keyword>
<name>A0A5C2H0M0_9CAUD</name>
<dbReference type="Proteomes" id="UP000322060">
    <property type="component" value="Segment"/>
</dbReference>
<proteinExistence type="predicted"/>
<accession>A0A5C2H0M0</accession>
<feature type="transmembrane region" description="Helical" evidence="5">
    <location>
        <begin position="61"/>
        <end position="77"/>
    </location>
</feature>
<keyword evidence="4 5" id="KW-0472">Membrane</keyword>
<organism evidence="6 7">
    <name type="scientific">Enterococcus phage PEf771</name>
    <dbReference type="NCBI Taxonomy" id="2601638"/>
    <lineage>
        <taxon>Viruses</taxon>
        <taxon>Duplodnaviria</taxon>
        <taxon>Heunggongvirae</taxon>
        <taxon>Uroviricota</taxon>
        <taxon>Caudoviricetes</taxon>
        <taxon>Herelleviridae</taxon>
        <taxon>Brockvirinae</taxon>
        <taxon>Schiekvirus</taxon>
        <taxon>Schiekvirus Pef771</taxon>
    </lineage>
</organism>
<keyword evidence="2 5" id="KW-0812">Transmembrane</keyword>
<evidence type="ECO:0000256" key="5">
    <source>
        <dbReference type="SAM" id="Phobius"/>
    </source>
</evidence>
<feature type="transmembrane region" description="Helical" evidence="5">
    <location>
        <begin position="28"/>
        <end position="49"/>
    </location>
</feature>
<evidence type="ECO:0000313" key="7">
    <source>
        <dbReference type="Proteomes" id="UP000322060"/>
    </source>
</evidence>